<keyword evidence="11" id="KW-1015">Disulfide bond</keyword>
<dbReference type="Proteomes" id="UP000271533">
    <property type="component" value="Chromosome"/>
</dbReference>
<dbReference type="PANTHER" id="PTHR42953">
    <property type="entry name" value="HIGH-AFFINITY ZINC UPTAKE SYSTEM PROTEIN ZNUA-RELATED"/>
    <property type="match status" value="1"/>
</dbReference>
<evidence type="ECO:0000256" key="7">
    <source>
        <dbReference type="ARBA" id="ARBA00022764"/>
    </source>
</evidence>
<evidence type="ECO:0000256" key="9">
    <source>
        <dbReference type="ARBA" id="ARBA00022906"/>
    </source>
</evidence>
<evidence type="ECO:0000256" key="6">
    <source>
        <dbReference type="ARBA" id="ARBA00022729"/>
    </source>
</evidence>
<evidence type="ECO:0000256" key="10">
    <source>
        <dbReference type="ARBA" id="ARBA00023065"/>
    </source>
</evidence>
<evidence type="ECO:0000256" key="12">
    <source>
        <dbReference type="ARBA" id="ARBA00045516"/>
    </source>
</evidence>
<proteinExistence type="inferred from homology"/>
<dbReference type="GO" id="GO:0006829">
    <property type="term" value="P:zinc ion transport"/>
    <property type="evidence" value="ECO:0007669"/>
    <property type="project" value="UniProtKB-KW"/>
</dbReference>
<dbReference type="GO" id="GO:0046872">
    <property type="term" value="F:metal ion binding"/>
    <property type="evidence" value="ECO:0007669"/>
    <property type="project" value="UniProtKB-KW"/>
</dbReference>
<comment type="similarity">
    <text evidence="2">Belongs to the bacterial solute-binding protein 9 family.</text>
</comment>
<evidence type="ECO:0000256" key="4">
    <source>
        <dbReference type="ARBA" id="ARBA00022448"/>
    </source>
</evidence>
<keyword evidence="4" id="KW-0813">Transport</keyword>
<dbReference type="CDD" id="cd01019">
    <property type="entry name" value="ZnuA"/>
    <property type="match status" value="1"/>
</dbReference>
<sequence length="317" mass="36758">MNINIMSKNKKKVFFSILGMLLILIPNNGYATILTVFRPLGFIAAAIADKVTKVEVILPNGATVQNYYFRPLDLIKIKNSDFIILIGDEIEPFFLKKAVNYFKKKTVVLSKVKKINFLLTHDINLKKNKKKQKNTLQNKKEINNILYDMHIWLSPQIALESSIAIHDMLLKLIPQKKNILDANLKNFKLCLSKTNKDIKKNISSIKEKKYFTFHNAYKYFENFYGLHPLGRFKKYPGIQTSIRYLYEVRNQILKKKARCIFTEPQFHSNIIDVITRGNNIQKGSLDLFGTAIPLVKNSYVNFLVKLSNQYISCLKNI</sequence>
<dbReference type="NCBIfam" id="NF007091">
    <property type="entry name" value="PRK09545.1"/>
    <property type="match status" value="1"/>
</dbReference>
<dbReference type="Gene3D" id="3.40.50.1980">
    <property type="entry name" value="Nitrogenase molybdenum iron protein domain"/>
    <property type="match status" value="2"/>
</dbReference>
<dbReference type="Pfam" id="PF01297">
    <property type="entry name" value="ZnuA"/>
    <property type="match status" value="1"/>
</dbReference>
<dbReference type="PANTHER" id="PTHR42953:SF3">
    <property type="entry name" value="HIGH-AFFINITY ZINC UPTAKE SYSTEM PROTEIN ZNUA"/>
    <property type="match status" value="1"/>
</dbReference>
<comment type="function">
    <text evidence="12">Part of the ATP-binding cassette (ABC) transport system ZnuABC involved in zinc import. Binds zinc with high affinity and specificity and delivers it to the membrane permease for translocation into the cytoplasm.</text>
</comment>
<dbReference type="EMBL" id="CP032759">
    <property type="protein sequence ID" value="AYN24748.1"/>
    <property type="molecule type" value="Genomic_DNA"/>
</dbReference>
<evidence type="ECO:0000256" key="8">
    <source>
        <dbReference type="ARBA" id="ARBA00022833"/>
    </source>
</evidence>
<keyword evidence="6" id="KW-0732">Signal</keyword>
<dbReference type="GO" id="GO:0042597">
    <property type="term" value="C:periplasmic space"/>
    <property type="evidence" value="ECO:0007669"/>
    <property type="project" value="UniProtKB-SubCell"/>
</dbReference>
<organism evidence="13 14">
    <name type="scientific">Buchnera aphidicola subsp. Rhopalosiphum maidis</name>
    <dbReference type="NCBI Taxonomy" id="118109"/>
    <lineage>
        <taxon>Bacteria</taxon>
        <taxon>Pseudomonadati</taxon>
        <taxon>Pseudomonadota</taxon>
        <taxon>Gammaproteobacteria</taxon>
        <taxon>Enterobacterales</taxon>
        <taxon>Erwiniaceae</taxon>
        <taxon>Buchnera</taxon>
    </lineage>
</organism>
<comment type="subcellular location">
    <subcellularLocation>
        <location evidence="1">Periplasm</location>
    </subcellularLocation>
</comment>
<evidence type="ECO:0000313" key="14">
    <source>
        <dbReference type="Proteomes" id="UP000271533"/>
    </source>
</evidence>
<evidence type="ECO:0000256" key="2">
    <source>
        <dbReference type="ARBA" id="ARBA00011028"/>
    </source>
</evidence>
<evidence type="ECO:0000256" key="11">
    <source>
        <dbReference type="ARBA" id="ARBA00023157"/>
    </source>
</evidence>
<evidence type="ECO:0000256" key="3">
    <source>
        <dbReference type="ARBA" id="ARBA00015915"/>
    </source>
</evidence>
<evidence type="ECO:0000256" key="5">
    <source>
        <dbReference type="ARBA" id="ARBA00022723"/>
    </source>
</evidence>
<accession>A0A3G2I6X5</accession>
<dbReference type="AlphaFoldDB" id="A0A3G2I6X5"/>
<name>A0A3G2I6X5_BUCRM</name>
<keyword evidence="5" id="KW-0479">Metal-binding</keyword>
<dbReference type="InterPro" id="IPR050492">
    <property type="entry name" value="Bact_metal-bind_prot9"/>
</dbReference>
<dbReference type="SUPFAM" id="SSF53807">
    <property type="entry name" value="Helical backbone' metal receptor"/>
    <property type="match status" value="1"/>
</dbReference>
<dbReference type="InterPro" id="IPR035520">
    <property type="entry name" value="ZnuA"/>
</dbReference>
<evidence type="ECO:0000313" key="13">
    <source>
        <dbReference type="EMBL" id="AYN24748.1"/>
    </source>
</evidence>
<dbReference type="OrthoDB" id="7346865at2"/>
<gene>
    <name evidence="13" type="primary">znuA</name>
    <name evidence="13" type="ORF">D8S97_02150</name>
</gene>
<protein>
    <recommendedName>
        <fullName evidence="3">High-affinity zinc uptake system protein ZnuA</fullName>
    </recommendedName>
</protein>
<keyword evidence="8" id="KW-0862">Zinc</keyword>
<reference evidence="13 14" key="1">
    <citation type="submission" date="2018-10" db="EMBL/GenBank/DDBJ databases">
        <title>Genome sequence of the corn leaf aphid (Rhopalosiphum maidis Fitch).</title>
        <authorList>
            <person name="Chen W."/>
            <person name="Shakir S."/>
            <person name="Bigham M."/>
            <person name="Fei Z."/>
            <person name="Jander G."/>
        </authorList>
    </citation>
    <scope>NUCLEOTIDE SEQUENCE [LARGE SCALE GENOMIC DNA]</scope>
    <source>
        <strain evidence="13 14">BTI</strain>
    </source>
</reference>
<keyword evidence="7" id="KW-0574">Periplasm</keyword>
<evidence type="ECO:0000256" key="1">
    <source>
        <dbReference type="ARBA" id="ARBA00004418"/>
    </source>
</evidence>
<dbReference type="InterPro" id="IPR006127">
    <property type="entry name" value="ZnuA-like"/>
</dbReference>
<keyword evidence="9" id="KW-0864">Zinc transport</keyword>
<keyword evidence="10" id="KW-0406">Ion transport</keyword>